<name>A0A1F7GUD4_9BACT</name>
<proteinExistence type="predicted"/>
<sequence length="288" mass="31698">MTGAPDRDSQDAAIFSYGETGAHHVEYLAHPIFGPYKSVALRLLQPQPGETILDAGCGAGLDVFNLAQLVGREGHVVGVDRDPTMLQAARTTHLERGSPANVEFQVGDLLHLSGLKSDTFDRTHIDRTLQHAGATGYDDEAPARVLAELRRVTKPSGLIQACEPDSSSIVINTDPRFATTTHRVLKSFIQARVMRHPMVGLDLRRLFKEAGIDVRNEVQVPLIVQSYEDGLAILRLRELAQHAISSEARDPLSIDEAEAWLQHLEDMDRRGLFVAVIPMHIVTGRVVK</sequence>
<dbReference type="CDD" id="cd02440">
    <property type="entry name" value="AdoMet_MTases"/>
    <property type="match status" value="1"/>
</dbReference>
<protein>
    <recommendedName>
        <fullName evidence="1">Methyltransferase domain-containing protein</fullName>
    </recommendedName>
</protein>
<dbReference type="SUPFAM" id="SSF53335">
    <property type="entry name" value="S-adenosyl-L-methionine-dependent methyltransferases"/>
    <property type="match status" value="1"/>
</dbReference>
<comment type="caution">
    <text evidence="2">The sequence shown here is derived from an EMBL/GenBank/DDBJ whole genome shotgun (WGS) entry which is preliminary data.</text>
</comment>
<gene>
    <name evidence="2" type="ORF">A3C24_05160</name>
</gene>
<dbReference type="Gene3D" id="3.40.50.150">
    <property type="entry name" value="Vaccinia Virus protein VP39"/>
    <property type="match status" value="1"/>
</dbReference>
<evidence type="ECO:0000259" key="1">
    <source>
        <dbReference type="Pfam" id="PF13847"/>
    </source>
</evidence>
<dbReference type="InterPro" id="IPR025714">
    <property type="entry name" value="Methyltranfer_dom"/>
</dbReference>
<dbReference type="InterPro" id="IPR029063">
    <property type="entry name" value="SAM-dependent_MTases_sf"/>
</dbReference>
<dbReference type="PANTHER" id="PTHR43861:SF1">
    <property type="entry name" value="TRANS-ACONITATE 2-METHYLTRANSFERASE"/>
    <property type="match status" value="1"/>
</dbReference>
<reference evidence="2 3" key="1">
    <citation type="journal article" date="2016" name="Nat. Commun.">
        <title>Thousands of microbial genomes shed light on interconnected biogeochemical processes in an aquifer system.</title>
        <authorList>
            <person name="Anantharaman K."/>
            <person name="Brown C.T."/>
            <person name="Hug L.A."/>
            <person name="Sharon I."/>
            <person name="Castelle C.J."/>
            <person name="Probst A.J."/>
            <person name="Thomas B.C."/>
            <person name="Singh A."/>
            <person name="Wilkins M.J."/>
            <person name="Karaoz U."/>
            <person name="Brodie E.L."/>
            <person name="Williams K.H."/>
            <person name="Hubbard S.S."/>
            <person name="Banfield J.F."/>
        </authorList>
    </citation>
    <scope>NUCLEOTIDE SEQUENCE [LARGE SCALE GENOMIC DNA]</scope>
</reference>
<organism evidence="2 3">
    <name type="scientific">Candidatus Roizmanbacteria bacterium RIFCSPHIGHO2_02_FULL_37_24</name>
    <dbReference type="NCBI Taxonomy" id="1802037"/>
    <lineage>
        <taxon>Bacteria</taxon>
        <taxon>Candidatus Roizmaniibacteriota</taxon>
    </lineage>
</organism>
<dbReference type="Proteomes" id="UP000177159">
    <property type="component" value="Unassembled WGS sequence"/>
</dbReference>
<dbReference type="Pfam" id="PF13847">
    <property type="entry name" value="Methyltransf_31"/>
    <property type="match status" value="1"/>
</dbReference>
<accession>A0A1F7GUD4</accession>
<dbReference type="AlphaFoldDB" id="A0A1F7GUD4"/>
<evidence type="ECO:0000313" key="2">
    <source>
        <dbReference type="EMBL" id="OGK22523.1"/>
    </source>
</evidence>
<dbReference type="PANTHER" id="PTHR43861">
    <property type="entry name" value="TRANS-ACONITATE 2-METHYLTRANSFERASE-RELATED"/>
    <property type="match status" value="1"/>
</dbReference>
<feature type="domain" description="Methyltransferase" evidence="1">
    <location>
        <begin position="48"/>
        <end position="166"/>
    </location>
</feature>
<evidence type="ECO:0000313" key="3">
    <source>
        <dbReference type="Proteomes" id="UP000177159"/>
    </source>
</evidence>
<dbReference type="EMBL" id="MFZM01000041">
    <property type="protein sequence ID" value="OGK22523.1"/>
    <property type="molecule type" value="Genomic_DNA"/>
</dbReference>